<evidence type="ECO:0000256" key="1">
    <source>
        <dbReference type="SAM" id="Phobius"/>
    </source>
</evidence>
<organism evidence="2">
    <name type="scientific">Streptomyces haneummycinicus</name>
    <dbReference type="NCBI Taxonomy" id="3074435"/>
    <lineage>
        <taxon>Bacteria</taxon>
        <taxon>Bacillati</taxon>
        <taxon>Actinomycetota</taxon>
        <taxon>Actinomycetes</taxon>
        <taxon>Kitasatosporales</taxon>
        <taxon>Streptomycetaceae</taxon>
        <taxon>Streptomyces</taxon>
    </lineage>
</organism>
<accession>A0AAT9HGS4</accession>
<protein>
    <submittedName>
        <fullName evidence="2">Uncharacterized protein</fullName>
    </submittedName>
</protein>
<keyword evidence="1" id="KW-1133">Transmembrane helix</keyword>
<reference evidence="2" key="1">
    <citation type="submission" date="2024-06" db="EMBL/GenBank/DDBJ databases">
        <authorList>
            <consortium name="consrtm"/>
            <person name="Uemura M."/>
            <person name="Terahara T."/>
        </authorList>
    </citation>
    <scope>NUCLEOTIDE SEQUENCE</scope>
    <source>
        <strain evidence="2">KM77-8</strain>
    </source>
</reference>
<keyword evidence="1" id="KW-0472">Membrane</keyword>
<dbReference type="EMBL" id="AP035768">
    <property type="protein sequence ID" value="BFO16478.1"/>
    <property type="molecule type" value="Genomic_DNA"/>
</dbReference>
<proteinExistence type="predicted"/>
<name>A0AAT9HGS4_9ACTN</name>
<feature type="transmembrane region" description="Helical" evidence="1">
    <location>
        <begin position="89"/>
        <end position="106"/>
    </location>
</feature>
<feature type="transmembrane region" description="Helical" evidence="1">
    <location>
        <begin position="58"/>
        <end position="77"/>
    </location>
</feature>
<evidence type="ECO:0000313" key="2">
    <source>
        <dbReference type="EMBL" id="BFO16478.1"/>
    </source>
</evidence>
<keyword evidence="1" id="KW-0812">Transmembrane</keyword>
<feature type="transmembrane region" description="Helical" evidence="1">
    <location>
        <begin position="28"/>
        <end position="51"/>
    </location>
</feature>
<reference evidence="2" key="2">
    <citation type="submission" date="2024-07" db="EMBL/GenBank/DDBJ databases">
        <title>Streptomyces haneummycinica sp. nov., a new antibiotic-producing actinobacterium isolated from marine sediment.</title>
        <authorList>
            <person name="Uemura M."/>
            <person name="Hamada M."/>
            <person name="Hirano S."/>
            <person name="Kobayashi K."/>
            <person name="Ohshiro T."/>
            <person name="Kobayashi T."/>
            <person name="Terahara T."/>
        </authorList>
    </citation>
    <scope>NUCLEOTIDE SEQUENCE</scope>
    <source>
        <strain evidence="2">KM77-8</strain>
    </source>
</reference>
<sequence length="115" mass="12184">MTYDPNPYINAPLTQARPHMFASTLAKVIWTLVPIITLGLAAAVPFVVAAVKSVVKPWLAVVYVAAEIAVFSVSMAISPTGDDGNPVPGFLMVLLIITAATHTALLDNDKIRIGK</sequence>
<dbReference type="AlphaFoldDB" id="A0AAT9HGS4"/>
<gene>
    <name evidence="2" type="ORF">SHKM778_28660</name>
</gene>